<comment type="similarity">
    <text evidence="2 9">Belongs to the complex I subunit 3 family.</text>
</comment>
<evidence type="ECO:0000256" key="2">
    <source>
        <dbReference type="ARBA" id="ARBA00008472"/>
    </source>
</evidence>
<proteinExistence type="inferred from homology"/>
<dbReference type="RefSeq" id="YP_010383216.1">
    <property type="nucleotide sequence ID" value="NC_063566.1"/>
</dbReference>
<dbReference type="AlphaFoldDB" id="A0A8K2ARB1"/>
<keyword evidence="9" id="KW-1278">Translocase</keyword>
<dbReference type="GO" id="GO:0030964">
    <property type="term" value="C:NADH dehydrogenase complex"/>
    <property type="evidence" value="ECO:0007669"/>
    <property type="project" value="TreeGrafter"/>
</dbReference>
<sequence length="114" mass="13191">MYVMVPITCLLCFMLLAMSFAIKWTSNMNLSEKMTPFECGFDPLGPTRTPFSVRFILLMMFFLIFDVETVVALPLLHSSLLFPQLDSGLYIFLFFTVLVSGLFYEWYNGALNWN</sequence>
<keyword evidence="5 9" id="KW-0812">Transmembrane</keyword>
<evidence type="ECO:0000313" key="11">
    <source>
        <dbReference type="EMBL" id="UEQ12595.1"/>
    </source>
</evidence>
<organism evidence="11">
    <name type="scientific">Cerion coloni</name>
    <dbReference type="NCBI Taxonomy" id="2894307"/>
    <lineage>
        <taxon>Eukaryota</taxon>
        <taxon>Metazoa</taxon>
        <taxon>Spiralia</taxon>
        <taxon>Lophotrochozoa</taxon>
        <taxon>Mollusca</taxon>
        <taxon>Gastropoda</taxon>
        <taxon>Heterobranchia</taxon>
        <taxon>Euthyneura</taxon>
        <taxon>Panpulmonata</taxon>
        <taxon>Eupulmonata</taxon>
        <taxon>Stylommatophora</taxon>
        <taxon>Helicina</taxon>
        <taxon>Urocoptoidea</taxon>
        <taxon>Cerionidae</taxon>
        <taxon>Cerion</taxon>
    </lineage>
</organism>
<feature type="transmembrane region" description="Helical" evidence="9">
    <location>
        <begin position="55"/>
        <end position="76"/>
    </location>
</feature>
<protein>
    <recommendedName>
        <fullName evidence="3 9">NADH-ubiquinone oxidoreductase chain 3</fullName>
        <ecNumber evidence="9">7.1.1.2</ecNumber>
    </recommendedName>
</protein>
<dbReference type="EMBL" id="MN896024">
    <property type="protein sequence ID" value="UEQ12595.1"/>
    <property type="molecule type" value="Genomic_DNA"/>
</dbReference>
<keyword evidence="9" id="KW-0520">NAD</keyword>
<comment type="catalytic activity">
    <reaction evidence="8 9">
        <text>a ubiquinone + NADH + 5 H(+)(in) = a ubiquinol + NAD(+) + 4 H(+)(out)</text>
        <dbReference type="Rhea" id="RHEA:29091"/>
        <dbReference type="Rhea" id="RHEA-COMP:9565"/>
        <dbReference type="Rhea" id="RHEA-COMP:9566"/>
        <dbReference type="ChEBI" id="CHEBI:15378"/>
        <dbReference type="ChEBI" id="CHEBI:16389"/>
        <dbReference type="ChEBI" id="CHEBI:17976"/>
        <dbReference type="ChEBI" id="CHEBI:57540"/>
        <dbReference type="ChEBI" id="CHEBI:57945"/>
        <dbReference type="EC" id="7.1.1.2"/>
    </reaction>
</comment>
<feature type="chain" id="PRO_5035470492" description="NADH-ubiquinone oxidoreductase chain 3" evidence="10">
    <location>
        <begin position="22"/>
        <end position="114"/>
    </location>
</feature>
<comment type="function">
    <text evidence="9">Core subunit of the mitochondrial membrane respiratory chain NADH dehydrogenase (Complex I) which catalyzes electron transfer from NADH through the respiratory chain, using ubiquinone as an electron acceptor. Essential for the catalytic activity of complex I.</text>
</comment>
<dbReference type="EC" id="7.1.1.2" evidence="9"/>
<evidence type="ECO:0000256" key="1">
    <source>
        <dbReference type="ARBA" id="ARBA00004370"/>
    </source>
</evidence>
<evidence type="ECO:0000256" key="5">
    <source>
        <dbReference type="ARBA" id="ARBA00022692"/>
    </source>
</evidence>
<evidence type="ECO:0000256" key="10">
    <source>
        <dbReference type="SAM" id="SignalP"/>
    </source>
</evidence>
<comment type="subcellular location">
    <subcellularLocation>
        <location evidence="1">Membrane</location>
    </subcellularLocation>
    <subcellularLocation>
        <location evidence="9">Mitochondrion membrane</location>
        <topology evidence="9">Multi-pass membrane protein</topology>
    </subcellularLocation>
</comment>
<keyword evidence="10" id="KW-0732">Signal</keyword>
<feature type="transmembrane region" description="Helical" evidence="9">
    <location>
        <begin position="88"/>
        <end position="107"/>
    </location>
</feature>
<keyword evidence="7 9" id="KW-0472">Membrane</keyword>
<dbReference type="PANTHER" id="PTHR11058">
    <property type="entry name" value="NADH-UBIQUINONE OXIDOREDUCTASE CHAIN 3"/>
    <property type="match status" value="1"/>
</dbReference>
<dbReference type="GeneID" id="72634954"/>
<accession>A0A8K2ARB1</accession>
<evidence type="ECO:0000256" key="4">
    <source>
        <dbReference type="ARBA" id="ARBA00022448"/>
    </source>
</evidence>
<evidence type="ECO:0000256" key="3">
    <source>
        <dbReference type="ARBA" id="ARBA00021007"/>
    </source>
</evidence>
<gene>
    <name evidence="11" type="primary">ND3</name>
</gene>
<keyword evidence="9" id="KW-0249">Electron transport</keyword>
<keyword evidence="9" id="KW-0830">Ubiquinone</keyword>
<dbReference type="InterPro" id="IPR038430">
    <property type="entry name" value="NDAH_ubi_oxred_su3_sf"/>
</dbReference>
<dbReference type="GO" id="GO:0031966">
    <property type="term" value="C:mitochondrial membrane"/>
    <property type="evidence" value="ECO:0007669"/>
    <property type="project" value="UniProtKB-SubCell"/>
</dbReference>
<feature type="signal peptide" evidence="10">
    <location>
        <begin position="1"/>
        <end position="21"/>
    </location>
</feature>
<keyword evidence="9" id="KW-0679">Respiratory chain</keyword>
<evidence type="ECO:0000256" key="7">
    <source>
        <dbReference type="ARBA" id="ARBA00023136"/>
    </source>
</evidence>
<evidence type="ECO:0000256" key="9">
    <source>
        <dbReference type="RuleBase" id="RU003640"/>
    </source>
</evidence>
<reference evidence="11" key="1">
    <citation type="journal article" date="2021" name="Nautilus">
        <title>The complete mitochondrial genomes of Cerion watlingense Dall, 1905 and Cerion coloni Bartsch, 1924 (Gastropoda: Pulmonata: Cerionidae) fron San Salvador, Bahamas.</title>
        <authorList>
            <person name="Harasewych M.G."/>
            <person name="Sei M."/>
            <person name="Wirshing H.H."/>
            <person name="Gonzalez V.L."/>
            <person name="Uribe J.E."/>
        </authorList>
    </citation>
    <scope>NUCLEOTIDE SEQUENCE</scope>
</reference>
<keyword evidence="4 9" id="KW-0813">Transport</keyword>
<keyword evidence="9 11" id="KW-0496">Mitochondrion</keyword>
<dbReference type="Pfam" id="PF00507">
    <property type="entry name" value="Oxidored_q4"/>
    <property type="match status" value="1"/>
</dbReference>
<evidence type="ECO:0000256" key="8">
    <source>
        <dbReference type="ARBA" id="ARBA00049551"/>
    </source>
</evidence>
<evidence type="ECO:0000256" key="6">
    <source>
        <dbReference type="ARBA" id="ARBA00022989"/>
    </source>
</evidence>
<name>A0A8K2ARB1_9EUPU</name>
<dbReference type="PANTHER" id="PTHR11058:SF9">
    <property type="entry name" value="NADH-UBIQUINONE OXIDOREDUCTASE CHAIN 3"/>
    <property type="match status" value="1"/>
</dbReference>
<dbReference type="Gene3D" id="1.20.58.1610">
    <property type="entry name" value="NADH:ubiquinone/plastoquinone oxidoreductase, chain 3"/>
    <property type="match status" value="1"/>
</dbReference>
<dbReference type="GO" id="GO:0008137">
    <property type="term" value="F:NADH dehydrogenase (ubiquinone) activity"/>
    <property type="evidence" value="ECO:0007669"/>
    <property type="project" value="UniProtKB-UniRule"/>
</dbReference>
<dbReference type="InterPro" id="IPR000440">
    <property type="entry name" value="NADH_UbQ/plastoQ_OxRdtase_su3"/>
</dbReference>
<dbReference type="CTD" id="4537"/>
<geneLocation type="mitochondrion" evidence="11"/>
<keyword evidence="6 9" id="KW-1133">Transmembrane helix</keyword>